<dbReference type="Pfam" id="PF09850">
    <property type="entry name" value="DotU"/>
    <property type="match status" value="1"/>
</dbReference>
<dbReference type="AlphaFoldDB" id="A0A9E8KQA5"/>
<dbReference type="Proteomes" id="UP001164472">
    <property type="component" value="Chromosome"/>
</dbReference>
<dbReference type="PANTHER" id="PTHR38033">
    <property type="entry name" value="MEMBRANE PROTEIN-RELATED"/>
    <property type="match status" value="1"/>
</dbReference>
<evidence type="ECO:0000313" key="5">
    <source>
        <dbReference type="Proteomes" id="UP001164472"/>
    </source>
</evidence>
<keyword evidence="2" id="KW-0812">Transmembrane</keyword>
<keyword evidence="2" id="KW-1133">Transmembrane helix</keyword>
<keyword evidence="5" id="KW-1185">Reference proteome</keyword>
<dbReference type="InterPro" id="IPR038522">
    <property type="entry name" value="T4/T6SS_DotU_sf"/>
</dbReference>
<evidence type="ECO:0000259" key="3">
    <source>
        <dbReference type="Pfam" id="PF09850"/>
    </source>
</evidence>
<organism evidence="4 5">
    <name type="scientific">Alkalimarinus sediminis</name>
    <dbReference type="NCBI Taxonomy" id="1632866"/>
    <lineage>
        <taxon>Bacteria</taxon>
        <taxon>Pseudomonadati</taxon>
        <taxon>Pseudomonadota</taxon>
        <taxon>Gammaproteobacteria</taxon>
        <taxon>Alteromonadales</taxon>
        <taxon>Alteromonadaceae</taxon>
        <taxon>Alkalimarinus</taxon>
    </lineage>
</organism>
<sequence>MDSLYKAEIDHSVAEIMPITGSDRDARLEVLSEKTVVQIQPDMAIEPLRDVGSAGIMEEHNTYEGLDEQTVVLNAKPQNNDWGYKAEAVSPPDQLNEYSPGSQPASSHAEGTHETANRRVVNENLLVSCAMPLIHHAMSLANSAEPADINAVRSRLISDMGRFQNKAEQCIRDQRHIVAARYLLCSFVDEVIATTPWGVSHRWGAESLLSYFHNETYGGDGFFTLLERAMQQPQQYLDLLELMYVCLSLGFAGRYRVDKNGTTQLESIRESMMTTIANNQAPDKRGLVVGEIHHQVEKKKRAKWLAPVVVAMLLLANTAGYLIFSNQIEARMDTASEYVLSGIAITN</sequence>
<dbReference type="PANTHER" id="PTHR38033:SF1">
    <property type="entry name" value="DOTU FAMILY TYPE IV_VI SECRETION SYSTEM PROTEIN"/>
    <property type="match status" value="1"/>
</dbReference>
<dbReference type="NCBIfam" id="NF038228">
    <property type="entry name" value="IcmH_DotU_IVB"/>
    <property type="match status" value="1"/>
</dbReference>
<name>A0A9E8KQA5_9ALTE</name>
<feature type="region of interest" description="Disordered" evidence="1">
    <location>
        <begin position="83"/>
        <end position="117"/>
    </location>
</feature>
<gene>
    <name evidence="4" type="primary">icmH</name>
    <name evidence="4" type="ORF">NNL22_03135</name>
</gene>
<dbReference type="RefSeq" id="WP_251810571.1">
    <property type="nucleotide sequence ID" value="NZ_CP101527.1"/>
</dbReference>
<dbReference type="NCBIfam" id="TIGR03349">
    <property type="entry name" value="IV_VI_DotU"/>
    <property type="match status" value="1"/>
</dbReference>
<protein>
    <submittedName>
        <fullName evidence="4">Type IVB secretion system protein IcmH/DotU</fullName>
    </submittedName>
</protein>
<dbReference type="InterPro" id="IPR017732">
    <property type="entry name" value="T4/T6SS_DotU"/>
</dbReference>
<keyword evidence="2" id="KW-0472">Membrane</keyword>
<dbReference type="Gene3D" id="1.25.40.590">
    <property type="entry name" value="Type IV / VI secretion system, DotU"/>
    <property type="match status" value="1"/>
</dbReference>
<dbReference type="KEGG" id="asem:NNL22_03135"/>
<accession>A0A9E8KQA5</accession>
<evidence type="ECO:0000256" key="2">
    <source>
        <dbReference type="SAM" id="Phobius"/>
    </source>
</evidence>
<feature type="domain" description="Type IV / VI secretion system DotU" evidence="3">
    <location>
        <begin position="126"/>
        <end position="323"/>
    </location>
</feature>
<dbReference type="EMBL" id="CP101527">
    <property type="protein sequence ID" value="UZW75604.1"/>
    <property type="molecule type" value="Genomic_DNA"/>
</dbReference>
<feature type="transmembrane region" description="Helical" evidence="2">
    <location>
        <begin position="304"/>
        <end position="324"/>
    </location>
</feature>
<proteinExistence type="predicted"/>
<feature type="compositionally biased region" description="Polar residues" evidence="1">
    <location>
        <begin position="96"/>
        <end position="106"/>
    </location>
</feature>
<evidence type="ECO:0000313" key="4">
    <source>
        <dbReference type="EMBL" id="UZW75604.1"/>
    </source>
</evidence>
<reference evidence="4" key="1">
    <citation type="submission" date="2022-07" db="EMBL/GenBank/DDBJ databases">
        <title>Alkalimarinus sp. nov., isolated from gut of a Alitta virens.</title>
        <authorList>
            <person name="Yang A.I."/>
            <person name="Shin N.-R."/>
        </authorList>
    </citation>
    <scope>NUCLEOTIDE SEQUENCE</scope>
    <source>
        <strain evidence="4">FA028</strain>
    </source>
</reference>
<evidence type="ECO:0000256" key="1">
    <source>
        <dbReference type="SAM" id="MobiDB-lite"/>
    </source>
</evidence>